<dbReference type="AlphaFoldDB" id="A0A0K8MYD2"/>
<reference evidence="2" key="1">
    <citation type="submission" date="2015-07" db="EMBL/GenBank/DDBJ databases">
        <title>Draft Genome Sequences of Anaerolinea thermolimosa IMO-1, Bellilinea caldifistulae GOMI-1, Leptolinea tardivitalis YMTK-2, Levilinea saccharolytica KIBI-1,Longilinea arvoryzae KOME-1, Previously Described as Members of the Anaerolineaceae (Chloroflexi).</title>
        <authorList>
            <person name="Sekiguchi Y."/>
            <person name="Ohashi A."/>
            <person name="Matsuura N."/>
            <person name="Tourlousse M.D."/>
        </authorList>
    </citation>
    <scope>NUCLEOTIDE SEQUENCE [LARGE SCALE GENOMIC DNA]</scope>
    <source>
        <strain evidence="2">KOME-1</strain>
    </source>
</reference>
<organism evidence="2">
    <name type="scientific">Longilinea arvoryzae</name>
    <dbReference type="NCBI Taxonomy" id="360412"/>
    <lineage>
        <taxon>Bacteria</taxon>
        <taxon>Bacillati</taxon>
        <taxon>Chloroflexota</taxon>
        <taxon>Anaerolineae</taxon>
        <taxon>Anaerolineales</taxon>
        <taxon>Anaerolineaceae</taxon>
        <taxon>Longilinea</taxon>
    </lineage>
</organism>
<evidence type="ECO:0000313" key="3">
    <source>
        <dbReference type="Proteomes" id="UP000055060"/>
    </source>
</evidence>
<dbReference type="RefSeq" id="WP_075075438.1">
    <property type="nucleotide sequence ID" value="NZ_DF967973.1"/>
</dbReference>
<protein>
    <submittedName>
        <fullName evidence="2">Zinc dependent phospholipase C</fullName>
    </submittedName>
</protein>
<sequence>MATWIVHLRIAENLLEQAPGLDESAFALGNIAPDSGIPDEKWEHFDPPPKVTHFQISDHPHYRSEDLRFYREHLLPLRGSEPDAALFSIRLGYFFHLVTDNLWYQQVGRPAVQRWRADFASDAAFWDEIKGDWYGLDHAYVRAHPGSLFWRVFVHCRYERDDLPFLPPEAVHRQLAYIQDWYRSDDAGIRAMLARPFEYLNQGQVDAFIEGASRKLAEIYRSLWVESAAVDGKISALEMLENC</sequence>
<dbReference type="Pfam" id="PF00882">
    <property type="entry name" value="Zn_dep_PLPC"/>
    <property type="match status" value="1"/>
</dbReference>
<gene>
    <name evidence="2" type="ORF">LARV_03847</name>
</gene>
<keyword evidence="3" id="KW-1185">Reference proteome</keyword>
<name>A0A0K8MYD2_9CHLR</name>
<evidence type="ECO:0000313" key="2">
    <source>
        <dbReference type="EMBL" id="GAP16051.1"/>
    </source>
</evidence>
<dbReference type="InterPro" id="IPR029002">
    <property type="entry name" value="PLPC/GPLD1"/>
</dbReference>
<dbReference type="Proteomes" id="UP000055060">
    <property type="component" value="Unassembled WGS sequence"/>
</dbReference>
<dbReference type="OrthoDB" id="9810012at2"/>
<feature type="domain" description="Phospholipase C/D" evidence="1">
    <location>
        <begin position="6"/>
        <end position="103"/>
    </location>
</feature>
<evidence type="ECO:0000259" key="1">
    <source>
        <dbReference type="Pfam" id="PF00882"/>
    </source>
</evidence>
<dbReference type="EMBL" id="DF967973">
    <property type="protein sequence ID" value="GAP16051.1"/>
    <property type="molecule type" value="Genomic_DNA"/>
</dbReference>
<accession>A0A0K8MYD2</accession>
<proteinExistence type="predicted"/>